<reference evidence="2" key="2">
    <citation type="submission" date="2013-04" db="UniProtKB">
        <authorList>
            <consortium name="EnsemblPlants"/>
        </authorList>
    </citation>
    <scope>IDENTIFICATION</scope>
</reference>
<dbReference type="Gramene" id="OB01G25790.1">
    <property type="protein sequence ID" value="OB01G25790.1"/>
    <property type="gene ID" value="OB01G25790"/>
</dbReference>
<keyword evidence="1" id="KW-0812">Transmembrane</keyword>
<keyword evidence="1" id="KW-1133">Transmembrane helix</keyword>
<keyword evidence="1" id="KW-0472">Membrane</keyword>
<feature type="transmembrane region" description="Helical" evidence="1">
    <location>
        <begin position="27"/>
        <end position="46"/>
    </location>
</feature>
<name>J3L023_ORYBR</name>
<evidence type="ECO:0000256" key="1">
    <source>
        <dbReference type="SAM" id="Phobius"/>
    </source>
</evidence>
<evidence type="ECO:0000313" key="2">
    <source>
        <dbReference type="EnsemblPlants" id="OB01G25790.1"/>
    </source>
</evidence>
<organism evidence="2">
    <name type="scientific">Oryza brachyantha</name>
    <name type="common">malo sina</name>
    <dbReference type="NCBI Taxonomy" id="4533"/>
    <lineage>
        <taxon>Eukaryota</taxon>
        <taxon>Viridiplantae</taxon>
        <taxon>Streptophyta</taxon>
        <taxon>Embryophyta</taxon>
        <taxon>Tracheophyta</taxon>
        <taxon>Spermatophyta</taxon>
        <taxon>Magnoliopsida</taxon>
        <taxon>Liliopsida</taxon>
        <taxon>Poales</taxon>
        <taxon>Poaceae</taxon>
        <taxon>BOP clade</taxon>
        <taxon>Oryzoideae</taxon>
        <taxon>Oryzeae</taxon>
        <taxon>Oryzinae</taxon>
        <taxon>Oryza</taxon>
    </lineage>
</organism>
<accession>J3L023</accession>
<sequence>MRHPLFHQKFLRVCLAANITRFRLRTCYFGTTIFLSCLLMTINSNLQDSLYLKNILVFLLN</sequence>
<dbReference type="AlphaFoldDB" id="J3L023"/>
<proteinExistence type="predicted"/>
<reference evidence="2" key="1">
    <citation type="journal article" date="2013" name="Nat. Commun.">
        <title>Whole-genome sequencing of Oryza brachyantha reveals mechanisms underlying Oryza genome evolution.</title>
        <authorList>
            <person name="Chen J."/>
            <person name="Huang Q."/>
            <person name="Gao D."/>
            <person name="Wang J."/>
            <person name="Lang Y."/>
            <person name="Liu T."/>
            <person name="Li B."/>
            <person name="Bai Z."/>
            <person name="Luis Goicoechea J."/>
            <person name="Liang C."/>
            <person name="Chen C."/>
            <person name="Zhang W."/>
            <person name="Sun S."/>
            <person name="Liao Y."/>
            <person name="Zhang X."/>
            <person name="Yang L."/>
            <person name="Song C."/>
            <person name="Wang M."/>
            <person name="Shi J."/>
            <person name="Liu G."/>
            <person name="Liu J."/>
            <person name="Zhou H."/>
            <person name="Zhou W."/>
            <person name="Yu Q."/>
            <person name="An N."/>
            <person name="Chen Y."/>
            <person name="Cai Q."/>
            <person name="Wang B."/>
            <person name="Liu B."/>
            <person name="Min J."/>
            <person name="Huang Y."/>
            <person name="Wu H."/>
            <person name="Li Z."/>
            <person name="Zhang Y."/>
            <person name="Yin Y."/>
            <person name="Song W."/>
            <person name="Jiang J."/>
            <person name="Jackson S.A."/>
            <person name="Wing R.A."/>
            <person name="Wang J."/>
            <person name="Chen M."/>
        </authorList>
    </citation>
    <scope>NUCLEOTIDE SEQUENCE [LARGE SCALE GENOMIC DNA]</scope>
    <source>
        <strain evidence="2">cv. IRGC 101232</strain>
    </source>
</reference>
<evidence type="ECO:0000313" key="3">
    <source>
        <dbReference type="Proteomes" id="UP000006038"/>
    </source>
</evidence>
<dbReference type="Proteomes" id="UP000006038">
    <property type="component" value="Chromosome 1"/>
</dbReference>
<dbReference type="HOGENOM" id="CLU_2929646_0_0_1"/>
<dbReference type="EnsemblPlants" id="OB01G25790.1">
    <property type="protein sequence ID" value="OB01G25790.1"/>
    <property type="gene ID" value="OB01G25790"/>
</dbReference>
<keyword evidence="3" id="KW-1185">Reference proteome</keyword>
<protein>
    <submittedName>
        <fullName evidence="2">Uncharacterized protein</fullName>
    </submittedName>
</protein>